<dbReference type="SMART" id="SM00382">
    <property type="entry name" value="AAA"/>
    <property type="match status" value="1"/>
</dbReference>
<sequence length="247" mass="27142">MRNLLVIVLPQKILEVSNLTVEVGGKIVVKNANIEIERGEISVLLGPNGSGKTTMLKAIMGLSDYKIVEGKILLDSVDITSLPPWERARMGLALSYQNPPPLPIKMGMLLERISKIYGKEVNITNAVNQTVITHLLERDAFSGFSGGEIKRSELTTMLLSKPKVALLDEPDSGVDVESVRKIAKLIDQLAEEGTGILLVTHVGLLARYLRRLGKGYVMMRGIVSPGGDARKILKIVLNEGYENLYRR</sequence>
<dbReference type="InterPro" id="IPR027417">
    <property type="entry name" value="P-loop_NTPase"/>
</dbReference>
<dbReference type="PANTHER" id="PTHR43204">
    <property type="entry name" value="ABC TRANSPORTER I FAMILY MEMBER 6, CHLOROPLASTIC"/>
    <property type="match status" value="1"/>
</dbReference>
<proteinExistence type="predicted"/>
<gene>
    <name evidence="4" type="ORF">ENO36_02415</name>
</gene>
<dbReference type="InterPro" id="IPR003593">
    <property type="entry name" value="AAA+_ATPase"/>
</dbReference>
<dbReference type="EMBL" id="DSFE01000051">
    <property type="protein sequence ID" value="HEU97694.1"/>
    <property type="molecule type" value="Genomic_DNA"/>
</dbReference>
<reference evidence="4" key="1">
    <citation type="journal article" date="2020" name="mSystems">
        <title>Genome- and Community-Level Interaction Insights into Carbon Utilization and Element Cycling Functions of Hydrothermarchaeota in Hydrothermal Sediment.</title>
        <authorList>
            <person name="Zhou Z."/>
            <person name="Liu Y."/>
            <person name="Xu W."/>
            <person name="Pan J."/>
            <person name="Luo Z.H."/>
            <person name="Li M."/>
        </authorList>
    </citation>
    <scope>NUCLEOTIDE SEQUENCE [LARGE SCALE GENOMIC DNA]</scope>
    <source>
        <strain evidence="4">SpSt-1259</strain>
    </source>
</reference>
<dbReference type="PANTHER" id="PTHR43204:SF1">
    <property type="entry name" value="ABC TRANSPORTER I FAMILY MEMBER 6, CHLOROPLASTIC"/>
    <property type="match status" value="1"/>
</dbReference>
<dbReference type="Pfam" id="PF00005">
    <property type="entry name" value="ABC_tran"/>
    <property type="match status" value="1"/>
</dbReference>
<feature type="domain" description="ABC transporter" evidence="3">
    <location>
        <begin position="14"/>
        <end position="245"/>
    </location>
</feature>
<accession>A0A7C2YS93</accession>
<keyword evidence="2 4" id="KW-0067">ATP-binding</keyword>
<dbReference type="Proteomes" id="UP000885664">
    <property type="component" value="Unassembled WGS sequence"/>
</dbReference>
<comment type="caution">
    <text evidence="4">The sequence shown here is derived from an EMBL/GenBank/DDBJ whole genome shotgun (WGS) entry which is preliminary data.</text>
</comment>
<evidence type="ECO:0000256" key="2">
    <source>
        <dbReference type="ARBA" id="ARBA00022840"/>
    </source>
</evidence>
<organism evidence="4">
    <name type="scientific">Fervidicoccus fontis</name>
    <dbReference type="NCBI Taxonomy" id="683846"/>
    <lineage>
        <taxon>Archaea</taxon>
        <taxon>Thermoproteota</taxon>
        <taxon>Thermoprotei</taxon>
        <taxon>Fervidicoccales</taxon>
        <taxon>Fervidicoccaceae</taxon>
        <taxon>Fervidicoccus</taxon>
    </lineage>
</organism>
<dbReference type="InterPro" id="IPR003439">
    <property type="entry name" value="ABC_transporter-like_ATP-bd"/>
</dbReference>
<dbReference type="PROSITE" id="PS50893">
    <property type="entry name" value="ABC_TRANSPORTER_2"/>
    <property type="match status" value="1"/>
</dbReference>
<evidence type="ECO:0000256" key="1">
    <source>
        <dbReference type="ARBA" id="ARBA00022741"/>
    </source>
</evidence>
<evidence type="ECO:0000313" key="4">
    <source>
        <dbReference type="EMBL" id="HEU97694.1"/>
    </source>
</evidence>
<dbReference type="Gene3D" id="3.40.50.300">
    <property type="entry name" value="P-loop containing nucleotide triphosphate hydrolases"/>
    <property type="match status" value="1"/>
</dbReference>
<dbReference type="GO" id="GO:0005524">
    <property type="term" value="F:ATP binding"/>
    <property type="evidence" value="ECO:0007669"/>
    <property type="project" value="UniProtKB-KW"/>
</dbReference>
<evidence type="ECO:0000259" key="3">
    <source>
        <dbReference type="PROSITE" id="PS50893"/>
    </source>
</evidence>
<dbReference type="InterPro" id="IPR010230">
    <property type="entry name" value="FeS-cluster_ATPase_SufC"/>
</dbReference>
<dbReference type="GO" id="GO:0016887">
    <property type="term" value="F:ATP hydrolysis activity"/>
    <property type="evidence" value="ECO:0007669"/>
    <property type="project" value="InterPro"/>
</dbReference>
<protein>
    <submittedName>
        <fullName evidence="4">ATP-binding cassette domain-containing protein</fullName>
    </submittedName>
</protein>
<name>A0A7C2YS93_9CREN</name>
<dbReference type="AlphaFoldDB" id="A0A7C2YS93"/>
<keyword evidence="1" id="KW-0547">Nucleotide-binding</keyword>
<dbReference type="SUPFAM" id="SSF52540">
    <property type="entry name" value="P-loop containing nucleoside triphosphate hydrolases"/>
    <property type="match status" value="1"/>
</dbReference>